<dbReference type="PROSITE" id="PS51161">
    <property type="entry name" value="ATP_CONE"/>
    <property type="match status" value="2"/>
</dbReference>
<dbReference type="EMBL" id="JXYS01000023">
    <property type="protein sequence ID" value="KJF18165.1"/>
    <property type="molecule type" value="Genomic_DNA"/>
</dbReference>
<evidence type="ECO:0000256" key="6">
    <source>
        <dbReference type="ARBA" id="ARBA00023163"/>
    </source>
</evidence>
<feature type="domain" description="ATP-cone" evidence="9">
    <location>
        <begin position="49"/>
        <end position="141"/>
    </location>
</feature>
<reference evidence="10 11" key="1">
    <citation type="submission" date="2015-01" db="EMBL/GenBank/DDBJ databases">
        <title>Draft genome of the acidophilic iron oxidizer Acidithrix ferrooxidans strain Py-F3.</title>
        <authorList>
            <person name="Poehlein A."/>
            <person name="Eisen S."/>
            <person name="Schloemann M."/>
            <person name="Johnson B.D."/>
            <person name="Daniel R."/>
            <person name="Muehling M."/>
        </authorList>
    </citation>
    <scope>NUCLEOTIDE SEQUENCE [LARGE SCALE GENOMIC DNA]</scope>
    <source>
        <strain evidence="10 11">Py-F3</strain>
    </source>
</reference>
<dbReference type="Pfam" id="PF03477">
    <property type="entry name" value="ATP-cone"/>
    <property type="match status" value="2"/>
</dbReference>
<keyword evidence="7" id="KW-0479">Metal-binding</keyword>
<keyword evidence="2 7" id="KW-0547">Nucleotide-binding</keyword>
<keyword evidence="7" id="KW-0863">Zinc-finger</keyword>
<dbReference type="Proteomes" id="UP000032360">
    <property type="component" value="Unassembled WGS sequence"/>
</dbReference>
<dbReference type="STRING" id="1280514.AXFE_09100"/>
<proteinExistence type="inferred from homology"/>
<comment type="function">
    <text evidence="7">Negatively regulates transcription of bacterial ribonucleotide reductase nrd genes and operons by binding to NrdR-boxes.</text>
</comment>
<dbReference type="GO" id="GO:0045892">
    <property type="term" value="P:negative regulation of DNA-templated transcription"/>
    <property type="evidence" value="ECO:0007669"/>
    <property type="project" value="UniProtKB-UniRule"/>
</dbReference>
<evidence type="ECO:0000256" key="7">
    <source>
        <dbReference type="HAMAP-Rule" id="MF_00440"/>
    </source>
</evidence>
<keyword evidence="1 7" id="KW-0678">Repressor</keyword>
<dbReference type="InterPro" id="IPR003796">
    <property type="entry name" value="RNR_NrdR-like"/>
</dbReference>
<dbReference type="InterPro" id="IPR055173">
    <property type="entry name" value="NrdR-like_N"/>
</dbReference>
<feature type="domain" description="ATP-cone" evidence="9">
    <location>
        <begin position="171"/>
        <end position="263"/>
    </location>
</feature>
<comment type="cofactor">
    <cofactor evidence="7">
        <name>Zn(2+)</name>
        <dbReference type="ChEBI" id="CHEBI:29105"/>
    </cofactor>
    <text evidence="7">Binds 1 zinc ion.</text>
</comment>
<keyword evidence="7" id="KW-0862">Zinc</keyword>
<dbReference type="InterPro" id="IPR005144">
    <property type="entry name" value="ATP-cone_dom"/>
</dbReference>
<keyword evidence="4 7" id="KW-0805">Transcription regulation</keyword>
<dbReference type="PANTHER" id="PTHR30455">
    <property type="entry name" value="TRANSCRIPTIONAL REPRESSOR NRDR"/>
    <property type="match status" value="1"/>
</dbReference>
<organism evidence="10 11">
    <name type="scientific">Acidithrix ferrooxidans</name>
    <dbReference type="NCBI Taxonomy" id="1280514"/>
    <lineage>
        <taxon>Bacteria</taxon>
        <taxon>Bacillati</taxon>
        <taxon>Actinomycetota</taxon>
        <taxon>Acidimicrobiia</taxon>
        <taxon>Acidimicrobiales</taxon>
        <taxon>Acidimicrobiaceae</taxon>
        <taxon>Acidithrix</taxon>
    </lineage>
</organism>
<evidence type="ECO:0000256" key="5">
    <source>
        <dbReference type="ARBA" id="ARBA00023125"/>
    </source>
</evidence>
<dbReference type="Pfam" id="PF22811">
    <property type="entry name" value="Zn_ribbon_NrdR"/>
    <property type="match status" value="1"/>
</dbReference>
<evidence type="ECO:0000256" key="1">
    <source>
        <dbReference type="ARBA" id="ARBA00022491"/>
    </source>
</evidence>
<evidence type="ECO:0000259" key="9">
    <source>
        <dbReference type="PROSITE" id="PS51161"/>
    </source>
</evidence>
<dbReference type="PANTHER" id="PTHR30455:SF2">
    <property type="entry name" value="TRANSCRIPTIONAL REPRESSOR NRDR"/>
    <property type="match status" value="1"/>
</dbReference>
<comment type="caution">
    <text evidence="10">The sequence shown here is derived from an EMBL/GenBank/DDBJ whole genome shotgun (WGS) entry which is preliminary data.</text>
</comment>
<gene>
    <name evidence="10" type="primary">nrdR2</name>
    <name evidence="7" type="synonym">nrdR</name>
    <name evidence="10" type="ORF">AXFE_09100</name>
</gene>
<dbReference type="GO" id="GO:0005524">
    <property type="term" value="F:ATP binding"/>
    <property type="evidence" value="ECO:0007669"/>
    <property type="project" value="UniProtKB-UniRule"/>
</dbReference>
<accession>A0A0D8HJP5</accession>
<evidence type="ECO:0000256" key="4">
    <source>
        <dbReference type="ARBA" id="ARBA00023015"/>
    </source>
</evidence>
<evidence type="ECO:0000256" key="3">
    <source>
        <dbReference type="ARBA" id="ARBA00022840"/>
    </source>
</evidence>
<comment type="similarity">
    <text evidence="7">Belongs to the NrdR family.</text>
</comment>
<dbReference type="AlphaFoldDB" id="A0A0D8HJP5"/>
<sequence>MECPNCGSSKNLSVKETRRSADGGIRRRRRCGGCYYDFTTVEHVSEITLKVRKRNGKEEPFDRVKLRNGIVKAAVEVANNGRLTELIESIYLEARRVSHESVIGSQELGHIVLIHLRAFNDVWHIRYALTQIGRLDRSEPTRGWRTVDDFRRWLHDTYPELKHFPAYTTLHYVVKRNGDRRSYDRKKLERSIGVASKGRGESDNTVFTFATKIADEVERELRGQAIVTSSQIAAEVIRCLRRVDHIAALRFSSTAKLFRSSEDYETEAIGLR</sequence>
<feature type="zinc finger region" evidence="7">
    <location>
        <begin position="3"/>
        <end position="34"/>
    </location>
</feature>
<keyword evidence="5 7" id="KW-0238">DNA-binding</keyword>
<evidence type="ECO:0000313" key="11">
    <source>
        <dbReference type="Proteomes" id="UP000032360"/>
    </source>
</evidence>
<protein>
    <recommendedName>
        <fullName evidence="7">Transcriptional repressor NrdR</fullName>
    </recommendedName>
</protein>
<name>A0A0D8HJP5_9ACTN</name>
<dbReference type="GO" id="GO:0008270">
    <property type="term" value="F:zinc ion binding"/>
    <property type="evidence" value="ECO:0007669"/>
    <property type="project" value="UniProtKB-UniRule"/>
</dbReference>
<evidence type="ECO:0000256" key="2">
    <source>
        <dbReference type="ARBA" id="ARBA00022741"/>
    </source>
</evidence>
<keyword evidence="3 7" id="KW-0067">ATP-binding</keyword>
<evidence type="ECO:0000313" key="10">
    <source>
        <dbReference type="EMBL" id="KJF18165.1"/>
    </source>
</evidence>
<evidence type="ECO:0000256" key="8">
    <source>
        <dbReference type="SAM" id="MobiDB-lite"/>
    </source>
</evidence>
<keyword evidence="11" id="KW-1185">Reference proteome</keyword>
<dbReference type="GO" id="GO:0003677">
    <property type="term" value="F:DNA binding"/>
    <property type="evidence" value="ECO:0007669"/>
    <property type="project" value="UniProtKB-KW"/>
</dbReference>
<keyword evidence="6 7" id="KW-0804">Transcription</keyword>
<feature type="region of interest" description="Disordered" evidence="8">
    <location>
        <begin position="1"/>
        <end position="21"/>
    </location>
</feature>
<dbReference type="HAMAP" id="MF_00440">
    <property type="entry name" value="NrdR"/>
    <property type="match status" value="1"/>
</dbReference>
<feature type="compositionally biased region" description="Polar residues" evidence="8">
    <location>
        <begin position="1"/>
        <end position="12"/>
    </location>
</feature>